<evidence type="ECO:0000313" key="1">
    <source>
        <dbReference type="EMBL" id="KAK6587793.1"/>
    </source>
</evidence>
<reference evidence="1 2" key="1">
    <citation type="submission" date="2023-10" db="EMBL/GenBank/DDBJ databases">
        <title>Comparative genomics analysis reveals potential genetic determinants of host preference in Cryptosporidium xiaoi.</title>
        <authorList>
            <person name="Xiao L."/>
            <person name="Li J."/>
        </authorList>
    </citation>
    <scope>NUCLEOTIDE SEQUENCE [LARGE SCALE GENOMIC DNA]</scope>
    <source>
        <strain evidence="1 2">52996</strain>
    </source>
</reference>
<comment type="caution">
    <text evidence="1">The sequence shown here is derived from an EMBL/GenBank/DDBJ whole genome shotgun (WGS) entry which is preliminary data.</text>
</comment>
<accession>A0AAV9XST4</accession>
<dbReference type="EMBL" id="JAWDEY010000036">
    <property type="protein sequence ID" value="KAK6587793.1"/>
    <property type="molecule type" value="Genomic_DNA"/>
</dbReference>
<evidence type="ECO:0000313" key="2">
    <source>
        <dbReference type="Proteomes" id="UP001311799"/>
    </source>
</evidence>
<organism evidence="1 2">
    <name type="scientific">Cryptosporidium xiaoi</name>
    <dbReference type="NCBI Taxonomy" id="659607"/>
    <lineage>
        <taxon>Eukaryota</taxon>
        <taxon>Sar</taxon>
        <taxon>Alveolata</taxon>
        <taxon>Apicomplexa</taxon>
        <taxon>Conoidasida</taxon>
        <taxon>Coccidia</taxon>
        <taxon>Eucoccidiorida</taxon>
        <taxon>Eimeriorina</taxon>
        <taxon>Cryptosporidiidae</taxon>
        <taxon>Cryptosporidium</taxon>
    </lineage>
</organism>
<protein>
    <submittedName>
        <fullName evidence="1">Uncharacterized protein</fullName>
    </submittedName>
</protein>
<sequence length="574" mass="66414">MRNFINSVPGGRLKTILKKSTIESWFMLFDNEITNIISQHPFIDNFTWIRPKCNHSDYLDSSLSLFSNSNFYLIQKVYPNSIFSIPFIQTTIAEKNGGFISTPNTYFDSDCSFSLFNKQLKVHGENNSITEIQGVIRVPNKLHKHAISIGKYLKLPPHMRKYNHFSFLKIEASDKSYWNDKNNFRIYSEDSRMNFSGIGTFHDSCIDNTFNSVEPNKNFINPLINNGKNRILNHSMLNFSNVLVKPRKITCIHCQFNINNKRNSCYCSFISKSGFSPYRKLSQGFTYHSRGTGRNPFYFSIQKQLGVGNFTMSEFVGYLDDEPNSEDSKRELLQRIKVILKLNGSPDVQVTTENVQVIVKSIDSRLLKTVDSGIKKKLECFTNDCDSIDSFQVKAIFINTNFLMEHLFMCKDEENLIFNSTIVEQIVEYFDIIKNQRTFIEDSDINPFYSWECRLNQYNGTSSSKDNKNTSILSYTSMNNIPNEMVNISGILRPRLIYEYIWFIISQIAVGNYNWGLIHLEGVDTCNISFRYKPHGNDNNSTNSVNDLYILIFRINDEIFLISMIVVNNNDANI</sequence>
<dbReference type="AlphaFoldDB" id="A0AAV9XST4"/>
<gene>
    <name evidence="1" type="ORF">RS030_81355</name>
</gene>
<dbReference type="Proteomes" id="UP001311799">
    <property type="component" value="Unassembled WGS sequence"/>
</dbReference>
<name>A0AAV9XST4_9CRYT</name>
<keyword evidence="2" id="KW-1185">Reference proteome</keyword>
<proteinExistence type="predicted"/>